<evidence type="ECO:0000313" key="2">
    <source>
        <dbReference type="Proteomes" id="UP000827092"/>
    </source>
</evidence>
<sequence>MSTNCASYREVVTEASDCICCKVCKNTLHLQQYSRRLNVEIANFPESENENITSIIENLMVALETDQMKDLVTYHRVPTIRKNKIKSIVVQFTSLINF</sequence>
<dbReference type="AlphaFoldDB" id="A0AAV6VH48"/>
<comment type="caution">
    <text evidence="1">The sequence shown here is derived from an EMBL/GenBank/DDBJ whole genome shotgun (WGS) entry which is preliminary data.</text>
</comment>
<name>A0AAV6VH48_9ARAC</name>
<organism evidence="1 2">
    <name type="scientific">Oedothorax gibbosus</name>
    <dbReference type="NCBI Taxonomy" id="931172"/>
    <lineage>
        <taxon>Eukaryota</taxon>
        <taxon>Metazoa</taxon>
        <taxon>Ecdysozoa</taxon>
        <taxon>Arthropoda</taxon>
        <taxon>Chelicerata</taxon>
        <taxon>Arachnida</taxon>
        <taxon>Araneae</taxon>
        <taxon>Araneomorphae</taxon>
        <taxon>Entelegynae</taxon>
        <taxon>Araneoidea</taxon>
        <taxon>Linyphiidae</taxon>
        <taxon>Erigoninae</taxon>
        <taxon>Oedothorax</taxon>
    </lineage>
</organism>
<dbReference type="EMBL" id="JAFNEN010000087">
    <property type="protein sequence ID" value="KAG8195456.1"/>
    <property type="molecule type" value="Genomic_DNA"/>
</dbReference>
<dbReference type="Proteomes" id="UP000827092">
    <property type="component" value="Unassembled WGS sequence"/>
</dbReference>
<proteinExistence type="predicted"/>
<gene>
    <name evidence="1" type="ORF">JTE90_002628</name>
</gene>
<protein>
    <submittedName>
        <fullName evidence="1">Uncharacterized protein</fullName>
    </submittedName>
</protein>
<keyword evidence="2" id="KW-1185">Reference proteome</keyword>
<reference evidence="1 2" key="1">
    <citation type="journal article" date="2022" name="Nat. Ecol. Evol.">
        <title>A masculinizing supergene underlies an exaggerated male reproductive morph in a spider.</title>
        <authorList>
            <person name="Hendrickx F."/>
            <person name="De Corte Z."/>
            <person name="Sonet G."/>
            <person name="Van Belleghem S.M."/>
            <person name="Kostlbacher S."/>
            <person name="Vangestel C."/>
        </authorList>
    </citation>
    <scope>NUCLEOTIDE SEQUENCE [LARGE SCALE GENOMIC DNA]</scope>
    <source>
        <strain evidence="1">W744_W776</strain>
    </source>
</reference>
<accession>A0AAV6VH48</accession>
<evidence type="ECO:0000313" key="1">
    <source>
        <dbReference type="EMBL" id="KAG8195456.1"/>
    </source>
</evidence>